<dbReference type="PROSITE" id="PS51186">
    <property type="entry name" value="GNAT"/>
    <property type="match status" value="1"/>
</dbReference>
<gene>
    <name evidence="4" type="ORF">SAMN05444955_11460</name>
</gene>
<evidence type="ECO:0000256" key="2">
    <source>
        <dbReference type="ARBA" id="ARBA00023315"/>
    </source>
</evidence>
<evidence type="ECO:0000256" key="1">
    <source>
        <dbReference type="ARBA" id="ARBA00022679"/>
    </source>
</evidence>
<dbReference type="AlphaFoldDB" id="A0A1H8HJM3"/>
<dbReference type="Pfam" id="PF00583">
    <property type="entry name" value="Acetyltransf_1"/>
    <property type="match status" value="1"/>
</dbReference>
<dbReference type="CDD" id="cd04301">
    <property type="entry name" value="NAT_SF"/>
    <property type="match status" value="1"/>
</dbReference>
<keyword evidence="2" id="KW-0012">Acyltransferase</keyword>
<evidence type="ECO:0000259" key="3">
    <source>
        <dbReference type="PROSITE" id="PS51186"/>
    </source>
</evidence>
<dbReference type="InterPro" id="IPR000182">
    <property type="entry name" value="GNAT_dom"/>
</dbReference>
<evidence type="ECO:0000313" key="5">
    <source>
        <dbReference type="Proteomes" id="UP000199695"/>
    </source>
</evidence>
<keyword evidence="5" id="KW-1185">Reference proteome</keyword>
<feature type="domain" description="N-acetyltransferase" evidence="3">
    <location>
        <begin position="8"/>
        <end position="169"/>
    </location>
</feature>
<dbReference type="Gene3D" id="3.40.630.30">
    <property type="match status" value="1"/>
</dbReference>
<dbReference type="InterPro" id="IPR016181">
    <property type="entry name" value="Acyl_CoA_acyltransferase"/>
</dbReference>
<reference evidence="4 5" key="1">
    <citation type="submission" date="2016-10" db="EMBL/GenBank/DDBJ databases">
        <authorList>
            <person name="de Groot N.N."/>
        </authorList>
    </citation>
    <scope>NUCLEOTIDE SEQUENCE [LARGE SCALE GENOMIC DNA]</scope>
    <source>
        <strain evidence="4 5">DSM 46701</strain>
    </source>
</reference>
<dbReference type="GO" id="GO:0016747">
    <property type="term" value="F:acyltransferase activity, transferring groups other than amino-acyl groups"/>
    <property type="evidence" value="ECO:0007669"/>
    <property type="project" value="InterPro"/>
</dbReference>
<dbReference type="STRING" id="1173111.SAMN05444955_11460"/>
<dbReference type="Proteomes" id="UP000199695">
    <property type="component" value="Unassembled WGS sequence"/>
</dbReference>
<proteinExistence type="predicted"/>
<dbReference type="PANTHER" id="PTHR43877">
    <property type="entry name" value="AMINOALKYLPHOSPHONATE N-ACETYLTRANSFERASE-RELATED-RELATED"/>
    <property type="match status" value="1"/>
</dbReference>
<dbReference type="EMBL" id="FOCQ01000014">
    <property type="protein sequence ID" value="SEN56309.1"/>
    <property type="molecule type" value="Genomic_DNA"/>
</dbReference>
<dbReference type="InterPro" id="IPR050832">
    <property type="entry name" value="Bact_Acetyltransf"/>
</dbReference>
<dbReference type="SUPFAM" id="SSF55729">
    <property type="entry name" value="Acyl-CoA N-acyltransferases (Nat)"/>
    <property type="match status" value="1"/>
</dbReference>
<evidence type="ECO:0000313" key="4">
    <source>
        <dbReference type="EMBL" id="SEN56309.1"/>
    </source>
</evidence>
<accession>A0A1H8HJM3</accession>
<name>A0A1H8HJM3_9BACL</name>
<protein>
    <submittedName>
        <fullName evidence="4">Acetyltransferase (GNAT) family protein</fullName>
    </submittedName>
</protein>
<sequence>MLNGLKVEEVAELMPNDLKELAQLLVEVVADGASIGFLPPVTQEEAIQYWTNVLSPDVILWVARLNGMIVGSIQLHLCTRQNGNHRAEIAKLMVHPQARRKGMGRILMQFAEEKAKSENRRLLVLDTRAGDPSNALYRSCGYVEAGRIPHYARSADGDLHETVFYYKQI</sequence>
<keyword evidence="1 4" id="KW-0808">Transferase</keyword>
<organism evidence="4 5">
    <name type="scientific">Lihuaxuella thermophila</name>
    <dbReference type="NCBI Taxonomy" id="1173111"/>
    <lineage>
        <taxon>Bacteria</taxon>
        <taxon>Bacillati</taxon>
        <taxon>Bacillota</taxon>
        <taxon>Bacilli</taxon>
        <taxon>Bacillales</taxon>
        <taxon>Thermoactinomycetaceae</taxon>
        <taxon>Lihuaxuella</taxon>
    </lineage>
</organism>